<keyword evidence="2" id="KW-1133">Transmembrane helix</keyword>
<dbReference type="Proteomes" id="UP001054857">
    <property type="component" value="Unassembled WGS sequence"/>
</dbReference>
<evidence type="ECO:0000256" key="1">
    <source>
        <dbReference type="SAM" id="MobiDB-lite"/>
    </source>
</evidence>
<evidence type="ECO:0000313" key="3">
    <source>
        <dbReference type="EMBL" id="GFR41996.1"/>
    </source>
</evidence>
<proteinExistence type="predicted"/>
<comment type="caution">
    <text evidence="3">The sequence shown here is derived from an EMBL/GenBank/DDBJ whole genome shotgun (WGS) entry which is preliminary data.</text>
</comment>
<dbReference type="AlphaFoldDB" id="A0AAD3DHL5"/>
<feature type="transmembrane region" description="Helical" evidence="2">
    <location>
        <begin position="42"/>
        <end position="60"/>
    </location>
</feature>
<dbReference type="PANTHER" id="PTHR34211:SF3">
    <property type="entry name" value="CALCINEURIN-LIKE METALLO-PHOSPHOESTERASE SUPERFAMILY PROTEIN"/>
    <property type="match status" value="1"/>
</dbReference>
<accession>A0AAD3DHL5</accession>
<keyword evidence="2" id="KW-0812">Transmembrane</keyword>
<sequence length="198" mass="20429">MTQAQFEHTHLGSYLVGGFAVACLFTDSAQGLIARNQLNRKWLLLYGVLCIFAYLYARPFIRVGLWSAKRGYINFSTLYIVWLCSAVFYHLPSLEQLGLDVRADVSMLIVAFLSSLAALVALSGLHTAAVYAGMLPRRTHLLATSASIAAAAVTAAAAAGGGGGGGGGGSRVGLQPHGSRGRLGGGAMHGSSSSVGGG</sequence>
<gene>
    <name evidence="3" type="ORF">Agub_g2810</name>
</gene>
<keyword evidence="4" id="KW-1185">Reference proteome</keyword>
<feature type="non-terminal residue" evidence="3">
    <location>
        <position position="1"/>
    </location>
</feature>
<feature type="transmembrane region" description="Helical" evidence="2">
    <location>
        <begin position="12"/>
        <end position="30"/>
    </location>
</feature>
<organism evidence="3 4">
    <name type="scientific">Astrephomene gubernaculifera</name>
    <dbReference type="NCBI Taxonomy" id="47775"/>
    <lineage>
        <taxon>Eukaryota</taxon>
        <taxon>Viridiplantae</taxon>
        <taxon>Chlorophyta</taxon>
        <taxon>core chlorophytes</taxon>
        <taxon>Chlorophyceae</taxon>
        <taxon>CS clade</taxon>
        <taxon>Chlamydomonadales</taxon>
        <taxon>Astrephomenaceae</taxon>
        <taxon>Astrephomene</taxon>
    </lineage>
</organism>
<dbReference type="EMBL" id="BMAR01000002">
    <property type="protein sequence ID" value="GFR41996.1"/>
    <property type="molecule type" value="Genomic_DNA"/>
</dbReference>
<evidence type="ECO:0000313" key="4">
    <source>
        <dbReference type="Proteomes" id="UP001054857"/>
    </source>
</evidence>
<feature type="transmembrane region" description="Helical" evidence="2">
    <location>
        <begin position="72"/>
        <end position="89"/>
    </location>
</feature>
<name>A0AAD3DHL5_9CHLO</name>
<protein>
    <submittedName>
        <fullName evidence="3">Uncharacterized protein</fullName>
    </submittedName>
</protein>
<evidence type="ECO:0000256" key="2">
    <source>
        <dbReference type="SAM" id="Phobius"/>
    </source>
</evidence>
<feature type="transmembrane region" description="Helical" evidence="2">
    <location>
        <begin position="109"/>
        <end position="132"/>
    </location>
</feature>
<dbReference type="PANTHER" id="PTHR34211">
    <property type="entry name" value="CALCINEURIN-LIKE METALLO-PHOSPHOESTERASE SUPERFAMILY PROTEIN"/>
    <property type="match status" value="1"/>
</dbReference>
<keyword evidence="2" id="KW-0472">Membrane</keyword>
<reference evidence="3 4" key="1">
    <citation type="journal article" date="2021" name="Sci. Rep.">
        <title>Genome sequencing of the multicellular alga Astrephomene provides insights into convergent evolution of germ-soma differentiation.</title>
        <authorList>
            <person name="Yamashita S."/>
            <person name="Yamamoto K."/>
            <person name="Matsuzaki R."/>
            <person name="Suzuki S."/>
            <person name="Yamaguchi H."/>
            <person name="Hirooka S."/>
            <person name="Minakuchi Y."/>
            <person name="Miyagishima S."/>
            <person name="Kawachi M."/>
            <person name="Toyoda A."/>
            <person name="Nozaki H."/>
        </authorList>
    </citation>
    <scope>NUCLEOTIDE SEQUENCE [LARGE SCALE GENOMIC DNA]</scope>
    <source>
        <strain evidence="3 4">NIES-4017</strain>
    </source>
</reference>
<feature type="region of interest" description="Disordered" evidence="1">
    <location>
        <begin position="165"/>
        <end position="198"/>
    </location>
</feature>